<evidence type="ECO:0000313" key="10">
    <source>
        <dbReference type="Proteomes" id="UP001652564"/>
    </source>
</evidence>
<evidence type="ECO:0000256" key="4">
    <source>
        <dbReference type="ARBA" id="ARBA00022475"/>
    </source>
</evidence>
<dbReference type="PANTHER" id="PTHR30269">
    <property type="entry name" value="TRANSMEMBRANE PROTEIN YFCA"/>
    <property type="match status" value="1"/>
</dbReference>
<feature type="transmembrane region" description="Helical" evidence="8">
    <location>
        <begin position="105"/>
        <end position="127"/>
    </location>
</feature>
<evidence type="ECO:0000256" key="7">
    <source>
        <dbReference type="ARBA" id="ARBA00023136"/>
    </source>
</evidence>
<feature type="transmembrane region" description="Helical" evidence="8">
    <location>
        <begin position="180"/>
        <end position="200"/>
    </location>
</feature>
<keyword evidence="4 8" id="KW-1003">Cell membrane</keyword>
<evidence type="ECO:0000256" key="8">
    <source>
        <dbReference type="RuleBase" id="RU363041"/>
    </source>
</evidence>
<evidence type="ECO:0000256" key="6">
    <source>
        <dbReference type="ARBA" id="ARBA00022989"/>
    </source>
</evidence>
<gene>
    <name evidence="9" type="ORF">OEZ71_07355</name>
</gene>
<organism evidence="9 10">
    <name type="scientific">Albidovulum litorale</name>
    <dbReference type="NCBI Taxonomy" id="2984134"/>
    <lineage>
        <taxon>Bacteria</taxon>
        <taxon>Pseudomonadati</taxon>
        <taxon>Pseudomonadota</taxon>
        <taxon>Alphaproteobacteria</taxon>
        <taxon>Rhodobacterales</taxon>
        <taxon>Paracoccaceae</taxon>
        <taxon>Albidovulum</taxon>
    </lineage>
</organism>
<dbReference type="Pfam" id="PF01925">
    <property type="entry name" value="TauE"/>
    <property type="match status" value="1"/>
</dbReference>
<feature type="transmembrane region" description="Helical" evidence="8">
    <location>
        <begin position="232"/>
        <end position="251"/>
    </location>
</feature>
<name>A0ABT2ZM43_9RHOB</name>
<keyword evidence="10" id="KW-1185">Reference proteome</keyword>
<evidence type="ECO:0000256" key="2">
    <source>
        <dbReference type="ARBA" id="ARBA00009142"/>
    </source>
</evidence>
<dbReference type="PANTHER" id="PTHR30269:SF0">
    <property type="entry name" value="MEMBRANE TRANSPORTER PROTEIN YFCA-RELATED"/>
    <property type="match status" value="1"/>
</dbReference>
<reference evidence="9 10" key="1">
    <citation type="submission" date="2022-10" db="EMBL/GenBank/DDBJ databases">
        <title>Defluviimonas sp. nov., isolated from ocean surface sediments.</title>
        <authorList>
            <person name="He W."/>
            <person name="Wang L."/>
            <person name="Zhang D.-F."/>
        </authorList>
    </citation>
    <scope>NUCLEOTIDE SEQUENCE [LARGE SCALE GENOMIC DNA]</scope>
    <source>
        <strain evidence="9 10">WL0050</strain>
    </source>
</reference>
<keyword evidence="6 8" id="KW-1133">Transmembrane helix</keyword>
<keyword evidence="5 8" id="KW-0812">Transmembrane</keyword>
<sequence length="254" mass="25678">MEFGGAATLFLFLAGTVGGAASAIAGGASFFTFPALILAGLPPLVANATNFVGLVPANLAALPAYRHELRAIGRGLIAPFVVGGAGGILGALLLVVLGAEIFNSAVPWLIGFATLLFAVAPKVRLVVARRAGDRTRYGLSGLASLFLLSVYGGYFGAGLGQIMLAALILMGEDEFHRANALKNAVIGFISLIACGVYIAGGSVHWPYAFAVMAGAALGGYAGGAAARKVPVRVLRGGVIGFGMILTVTAFLRAA</sequence>
<dbReference type="Proteomes" id="UP001652564">
    <property type="component" value="Unassembled WGS sequence"/>
</dbReference>
<comment type="similarity">
    <text evidence="2 8">Belongs to the 4-toluene sulfonate uptake permease (TSUP) (TC 2.A.102) family.</text>
</comment>
<evidence type="ECO:0000256" key="1">
    <source>
        <dbReference type="ARBA" id="ARBA00004651"/>
    </source>
</evidence>
<dbReference type="InterPro" id="IPR052017">
    <property type="entry name" value="TSUP"/>
</dbReference>
<evidence type="ECO:0000256" key="5">
    <source>
        <dbReference type="ARBA" id="ARBA00022692"/>
    </source>
</evidence>
<feature type="transmembrane region" description="Helical" evidence="8">
    <location>
        <begin position="76"/>
        <end position="99"/>
    </location>
</feature>
<protein>
    <recommendedName>
        <fullName evidence="8">Probable membrane transporter protein</fullName>
    </recommendedName>
</protein>
<keyword evidence="3" id="KW-0813">Transport</keyword>
<feature type="transmembrane region" description="Helical" evidence="8">
    <location>
        <begin position="32"/>
        <end position="55"/>
    </location>
</feature>
<dbReference type="RefSeq" id="WP_263739302.1">
    <property type="nucleotide sequence ID" value="NZ_JAOWKZ010000002.1"/>
</dbReference>
<dbReference type="InterPro" id="IPR002781">
    <property type="entry name" value="TM_pro_TauE-like"/>
</dbReference>
<comment type="subcellular location">
    <subcellularLocation>
        <location evidence="1 8">Cell membrane</location>
        <topology evidence="1 8">Multi-pass membrane protein</topology>
    </subcellularLocation>
</comment>
<dbReference type="EMBL" id="JAOWKZ010000002">
    <property type="protein sequence ID" value="MCV2872110.1"/>
    <property type="molecule type" value="Genomic_DNA"/>
</dbReference>
<comment type="caution">
    <text evidence="9">The sequence shown here is derived from an EMBL/GenBank/DDBJ whole genome shotgun (WGS) entry which is preliminary data.</text>
</comment>
<accession>A0ABT2ZM43</accession>
<feature type="transmembrane region" description="Helical" evidence="8">
    <location>
        <begin position="139"/>
        <end position="168"/>
    </location>
</feature>
<proteinExistence type="inferred from homology"/>
<evidence type="ECO:0000313" key="9">
    <source>
        <dbReference type="EMBL" id="MCV2872110.1"/>
    </source>
</evidence>
<keyword evidence="7 8" id="KW-0472">Membrane</keyword>
<evidence type="ECO:0000256" key="3">
    <source>
        <dbReference type="ARBA" id="ARBA00022448"/>
    </source>
</evidence>